<feature type="transmembrane region" description="Helical" evidence="14">
    <location>
        <begin position="237"/>
        <end position="255"/>
    </location>
</feature>
<feature type="transmembrane region" description="Helical" evidence="14">
    <location>
        <begin position="316"/>
        <end position="349"/>
    </location>
</feature>
<dbReference type="OrthoDB" id="567977at2"/>
<dbReference type="Proteomes" id="UP000067626">
    <property type="component" value="Chromosome"/>
</dbReference>
<dbReference type="GO" id="GO:0022857">
    <property type="term" value="F:transmembrane transporter activity"/>
    <property type="evidence" value="ECO:0007669"/>
    <property type="project" value="InterPro"/>
</dbReference>
<accession>A0A0K1E7I7</accession>
<dbReference type="EMBL" id="CP012159">
    <property type="protein sequence ID" value="AKT36824.1"/>
    <property type="molecule type" value="Genomic_DNA"/>
</dbReference>
<dbReference type="PANTHER" id="PTHR43065">
    <property type="entry name" value="SENSOR HISTIDINE KINASE"/>
    <property type="match status" value="1"/>
</dbReference>
<feature type="transmembrane region" description="Helical" evidence="14">
    <location>
        <begin position="428"/>
        <end position="450"/>
    </location>
</feature>
<proteinExistence type="inferred from homology"/>
<dbReference type="SMART" id="SM00387">
    <property type="entry name" value="HATPase_c"/>
    <property type="match status" value="1"/>
</dbReference>
<evidence type="ECO:0000313" key="17">
    <source>
        <dbReference type="Proteomes" id="UP000067626"/>
    </source>
</evidence>
<protein>
    <recommendedName>
        <fullName evidence="4">histidine kinase</fullName>
        <ecNumber evidence="4">2.7.13.3</ecNumber>
    </recommendedName>
</protein>
<dbReference type="Gene3D" id="3.30.450.20">
    <property type="entry name" value="PAS domain"/>
    <property type="match status" value="1"/>
</dbReference>
<keyword evidence="10" id="KW-0067">ATP-binding</keyword>
<evidence type="ECO:0000259" key="15">
    <source>
        <dbReference type="PROSITE" id="PS50109"/>
    </source>
</evidence>
<feature type="transmembrane region" description="Helical" evidence="14">
    <location>
        <begin position="151"/>
        <end position="171"/>
    </location>
</feature>
<dbReference type="InterPro" id="IPR035965">
    <property type="entry name" value="PAS-like_dom_sf"/>
</dbReference>
<dbReference type="InterPro" id="IPR036097">
    <property type="entry name" value="HisK_dim/P_sf"/>
</dbReference>
<keyword evidence="9" id="KW-0418">Kinase</keyword>
<dbReference type="AlphaFoldDB" id="A0A0K1E7I7"/>
<evidence type="ECO:0000256" key="6">
    <source>
        <dbReference type="ARBA" id="ARBA00022679"/>
    </source>
</evidence>
<dbReference type="InterPro" id="IPR001734">
    <property type="entry name" value="Na/solute_symporter"/>
</dbReference>
<dbReference type="SUPFAM" id="SSF55874">
    <property type="entry name" value="ATPase domain of HSP90 chaperone/DNA topoisomerase II/histidine kinase"/>
    <property type="match status" value="1"/>
</dbReference>
<dbReference type="PANTHER" id="PTHR43065:SF10">
    <property type="entry name" value="PEROXIDE STRESS-ACTIVATED HISTIDINE KINASE MAK3"/>
    <property type="match status" value="1"/>
</dbReference>
<evidence type="ECO:0000256" key="4">
    <source>
        <dbReference type="ARBA" id="ARBA00012438"/>
    </source>
</evidence>
<evidence type="ECO:0000256" key="9">
    <source>
        <dbReference type="ARBA" id="ARBA00022777"/>
    </source>
</evidence>
<evidence type="ECO:0000256" key="12">
    <source>
        <dbReference type="ARBA" id="ARBA00023012"/>
    </source>
</evidence>
<dbReference type="PRINTS" id="PR00344">
    <property type="entry name" value="BCTRLSENSOR"/>
</dbReference>
<dbReference type="GO" id="GO:0005524">
    <property type="term" value="F:ATP binding"/>
    <property type="evidence" value="ECO:0007669"/>
    <property type="project" value="UniProtKB-KW"/>
</dbReference>
<gene>
    <name evidence="16" type="ORF">CMC5_009450</name>
</gene>
<evidence type="ECO:0000256" key="5">
    <source>
        <dbReference type="ARBA" id="ARBA00022553"/>
    </source>
</evidence>
<feature type="transmembrane region" description="Helical" evidence="14">
    <location>
        <begin position="39"/>
        <end position="57"/>
    </location>
</feature>
<dbReference type="InterPro" id="IPR003594">
    <property type="entry name" value="HATPase_dom"/>
</dbReference>
<feature type="transmembrane region" description="Helical" evidence="14">
    <location>
        <begin position="402"/>
        <end position="421"/>
    </location>
</feature>
<feature type="transmembrane region" description="Helical" evidence="14">
    <location>
        <begin position="183"/>
        <end position="210"/>
    </location>
</feature>
<evidence type="ECO:0000256" key="7">
    <source>
        <dbReference type="ARBA" id="ARBA00022692"/>
    </source>
</evidence>
<evidence type="ECO:0000256" key="11">
    <source>
        <dbReference type="ARBA" id="ARBA00022989"/>
    </source>
</evidence>
<evidence type="ECO:0000256" key="8">
    <source>
        <dbReference type="ARBA" id="ARBA00022741"/>
    </source>
</evidence>
<dbReference type="InterPro" id="IPR004358">
    <property type="entry name" value="Sig_transdc_His_kin-like_C"/>
</dbReference>
<evidence type="ECO:0000256" key="10">
    <source>
        <dbReference type="ARBA" id="ARBA00022840"/>
    </source>
</evidence>
<dbReference type="GO" id="GO:0016020">
    <property type="term" value="C:membrane"/>
    <property type="evidence" value="ECO:0007669"/>
    <property type="project" value="UniProtKB-SubCell"/>
</dbReference>
<evidence type="ECO:0000256" key="14">
    <source>
        <dbReference type="SAM" id="Phobius"/>
    </source>
</evidence>
<comment type="catalytic activity">
    <reaction evidence="1">
        <text>ATP + protein L-histidine = ADP + protein N-phospho-L-histidine.</text>
        <dbReference type="EC" id="2.7.13.3"/>
    </reaction>
</comment>
<dbReference type="InterPro" id="IPR003661">
    <property type="entry name" value="HisK_dim/P_dom"/>
</dbReference>
<keyword evidence="5" id="KW-0597">Phosphoprotein</keyword>
<dbReference type="CDD" id="cd00082">
    <property type="entry name" value="HisKA"/>
    <property type="match status" value="1"/>
</dbReference>
<dbReference type="InterPro" id="IPR038377">
    <property type="entry name" value="Na/Glc_symporter_sf"/>
</dbReference>
<keyword evidence="13 14" id="KW-0472">Membrane</keyword>
<keyword evidence="8" id="KW-0547">Nucleotide-binding</keyword>
<name>A0A0K1E7I7_CHOCO</name>
<dbReference type="Pfam" id="PF00512">
    <property type="entry name" value="HisKA"/>
    <property type="match status" value="1"/>
</dbReference>
<keyword evidence="17" id="KW-1185">Reference proteome</keyword>
<feature type="transmembrane region" description="Helical" evidence="14">
    <location>
        <begin position="370"/>
        <end position="390"/>
    </location>
</feature>
<dbReference type="SUPFAM" id="SSF47384">
    <property type="entry name" value="Homodimeric domain of signal transducing histidine kinase"/>
    <property type="match status" value="1"/>
</dbReference>
<evidence type="ECO:0000256" key="13">
    <source>
        <dbReference type="ARBA" id="ARBA00023136"/>
    </source>
</evidence>
<keyword evidence="7 14" id="KW-0812">Transmembrane</keyword>
<organism evidence="16 17">
    <name type="scientific">Chondromyces crocatus</name>
    <dbReference type="NCBI Taxonomy" id="52"/>
    <lineage>
        <taxon>Bacteria</taxon>
        <taxon>Pseudomonadati</taxon>
        <taxon>Myxococcota</taxon>
        <taxon>Polyangia</taxon>
        <taxon>Polyangiales</taxon>
        <taxon>Polyangiaceae</taxon>
        <taxon>Chondromyces</taxon>
    </lineage>
</organism>
<dbReference type="PROSITE" id="PS50283">
    <property type="entry name" value="NA_SOLUT_SYMP_3"/>
    <property type="match status" value="1"/>
</dbReference>
<dbReference type="InterPro" id="IPR036890">
    <property type="entry name" value="HATPase_C_sf"/>
</dbReference>
<evidence type="ECO:0000313" key="16">
    <source>
        <dbReference type="EMBL" id="AKT36824.1"/>
    </source>
</evidence>
<dbReference type="EC" id="2.7.13.3" evidence="4"/>
<dbReference type="KEGG" id="ccro:CMC5_009450"/>
<reference evidence="16 17" key="1">
    <citation type="submission" date="2015-07" db="EMBL/GenBank/DDBJ databases">
        <title>Genome analysis of myxobacterium Chondromyces crocatus Cm c5 reveals a high potential for natural compound synthesis and the genetic basis for the loss of fruiting body formation.</title>
        <authorList>
            <person name="Zaburannyi N."/>
            <person name="Bunk B."/>
            <person name="Maier J."/>
            <person name="Overmann J."/>
            <person name="Mueller R."/>
        </authorList>
    </citation>
    <scope>NUCLEOTIDE SEQUENCE [LARGE SCALE GENOMIC DNA]</scope>
    <source>
        <strain evidence="16 17">Cm c5</strain>
    </source>
</reference>
<evidence type="ECO:0000256" key="2">
    <source>
        <dbReference type="ARBA" id="ARBA00004141"/>
    </source>
</evidence>
<dbReference type="STRING" id="52.CMC5_009450"/>
<feature type="transmembrane region" description="Helical" evidence="14">
    <location>
        <begin position="276"/>
        <end position="296"/>
    </location>
</feature>
<dbReference type="InterPro" id="IPR005467">
    <property type="entry name" value="His_kinase_dom"/>
</dbReference>
<comment type="subcellular location">
    <subcellularLocation>
        <location evidence="2">Membrane</location>
        <topology evidence="2">Multi-pass membrane protein</topology>
    </subcellularLocation>
</comment>
<keyword evidence="12" id="KW-0902">Two-component regulatory system</keyword>
<dbReference type="GO" id="GO:0000155">
    <property type="term" value="F:phosphorelay sensor kinase activity"/>
    <property type="evidence" value="ECO:0007669"/>
    <property type="project" value="InterPro"/>
</dbReference>
<keyword evidence="6" id="KW-0808">Transferase</keyword>
<dbReference type="Gene3D" id="1.20.1730.10">
    <property type="entry name" value="Sodium/glucose cotransporter"/>
    <property type="match status" value="1"/>
</dbReference>
<dbReference type="Gene3D" id="3.30.565.10">
    <property type="entry name" value="Histidine kinase-like ATPase, C-terminal domain"/>
    <property type="match status" value="1"/>
</dbReference>
<keyword evidence="11 14" id="KW-1133">Transmembrane helix</keyword>
<dbReference type="RefSeq" id="WP_050429277.1">
    <property type="nucleotide sequence ID" value="NZ_CP012159.1"/>
</dbReference>
<comment type="similarity">
    <text evidence="3">Belongs to the sodium:solute symporter (SSF) (TC 2.A.21) family.</text>
</comment>
<dbReference type="SUPFAM" id="SSF55785">
    <property type="entry name" value="PYP-like sensor domain (PAS domain)"/>
    <property type="match status" value="1"/>
</dbReference>
<feature type="domain" description="Histidine kinase" evidence="15">
    <location>
        <begin position="766"/>
        <end position="995"/>
    </location>
</feature>
<dbReference type="PATRIC" id="fig|52.7.peg.1014"/>
<dbReference type="SMART" id="SM00388">
    <property type="entry name" value="HisKA"/>
    <property type="match status" value="1"/>
</dbReference>
<dbReference type="Gene3D" id="1.10.287.130">
    <property type="match status" value="1"/>
</dbReference>
<evidence type="ECO:0000256" key="3">
    <source>
        <dbReference type="ARBA" id="ARBA00006434"/>
    </source>
</evidence>
<feature type="transmembrane region" description="Helical" evidence="14">
    <location>
        <begin position="6"/>
        <end position="27"/>
    </location>
</feature>
<feature type="transmembrane region" description="Helical" evidence="14">
    <location>
        <begin position="112"/>
        <end position="131"/>
    </location>
</feature>
<sequence length="1002" mass="105795">MALSDAHLLAAALGYVAVLFLLAHAAERGRLPAGLARHPLTYVLSLGIYASSWTYFGSVGVADQHGLDFLAISLGPTLACLAIPAIWLPVLRLARAHQLSTLADLFAFRYPSRLTGAVVALFSLLASVPYIAQQIRGIVDSARALAPEHSIPTLGLLVTALLALFTVLFGARHVTPRERHAGLAVAMAFASLLKLGALLAVGALALWGVFGGTAGLSTWLTAHPEAWAAQLAPVRRGTSWMTLLLLSFGAAFLLPRQYHVAFAEGPPDRSLLTAGWGFPLYLLLINLPLLPILWAGREVAPGAPADVLVLAVPRALGSVSLSLLGFVGGVAAASAMAIVTTIALAAMTLNHLVLPARIEVLQRDAYARLLWLRRGLIAAIVVAGYGLYLLEVSGGPLVQPGLVSFVAFAQLLPGLFGLLFWQRASRQGFLAGLGAGALAWIAMAMLPLVSSSHGTSLRLPAFGDLYTDSWTPPTVVSLSLNVTLFAIVSLLTRQGDAEVEAARRCAREGPAPQRGAPATSAAELTQRLARSLGESAAQAEVERAVQELDLEPGDLRPAEQRQLRERVEQNLSGLLGPVLARMVVDQGADTSPGEDAALADQLRFLEERLGQSGSPLQGTAAQLDVLRRYLRSVLEGLPLGVCALGPDHSVILWNRALGATTTIAGEDAVGLPIERVEAPWGEVLGRLVATGEQGVDEIAVQTRDGQRRSLRVHRAELARSALPGSAPAGGSGGMVLLVEDRTEREALQAQLIHHDRLASMGRLAAGMAHEIGNPLTGITCLAQNLEEETDSPDTQERARMIVEQAMRISAIVRSLKTFSQTGTSSIAPGPPGAPGAPGHVGEVASARVGRVELAAVVDDAIRFVRLDRAAKQVQLENLCPEGLLVLGERQQLTQVFVNLLTNARDASTAGAQVVVTAQAEETSVLAQVIDHGVGLSQGLQTRVFEPFFTTKDPAEGTGLGLSLVYSIVREHGGDVVFESQEGIGTTVTVRLPLHAARHPENH</sequence>
<evidence type="ECO:0000256" key="1">
    <source>
        <dbReference type="ARBA" id="ARBA00000085"/>
    </source>
</evidence>
<dbReference type="Pfam" id="PF02518">
    <property type="entry name" value="HATPase_c"/>
    <property type="match status" value="1"/>
</dbReference>
<dbReference type="PROSITE" id="PS50109">
    <property type="entry name" value="HIS_KIN"/>
    <property type="match status" value="1"/>
</dbReference>
<feature type="transmembrane region" description="Helical" evidence="14">
    <location>
        <begin position="69"/>
        <end position="91"/>
    </location>
</feature>